<organism evidence="1 2">
    <name type="scientific">Nonomuraea maritima</name>
    <dbReference type="NCBI Taxonomy" id="683260"/>
    <lineage>
        <taxon>Bacteria</taxon>
        <taxon>Bacillati</taxon>
        <taxon>Actinomycetota</taxon>
        <taxon>Actinomycetes</taxon>
        <taxon>Streptosporangiales</taxon>
        <taxon>Streptosporangiaceae</taxon>
        <taxon>Nonomuraea</taxon>
    </lineage>
</organism>
<evidence type="ECO:0000313" key="2">
    <source>
        <dbReference type="Proteomes" id="UP000198683"/>
    </source>
</evidence>
<protein>
    <recommendedName>
        <fullName evidence="3">Methyltransferase domain-containing protein</fullName>
    </recommendedName>
</protein>
<dbReference type="OrthoDB" id="9787807at2"/>
<dbReference type="STRING" id="683260.SAMN05421874_107179"/>
<accession>A0A1G9BIP6</accession>
<name>A0A1G9BIP6_9ACTN</name>
<dbReference type="Proteomes" id="UP000198683">
    <property type="component" value="Unassembled WGS sequence"/>
</dbReference>
<dbReference type="Gene3D" id="3.40.50.150">
    <property type="entry name" value="Vaccinia Virus protein VP39"/>
    <property type="match status" value="1"/>
</dbReference>
<sequence length="224" mass="24791">MLLTSRSHAEYRAMFDLSDADLAGVTLDCAAGASSFAAVASAAGARVLATDPLYAQGADALAARLPDDLVRAQEMHRAAADRFVWDWYGSPARYQEIRVESGTRFLADLRRAPGRYLAAGLPYLPLADRSVDLVLCSHLLFTWAGEHDHAWHRAAVLEMCRVARREVRIFPLVHLGPGEPVEFLGRLRAEVEQVTGARTACPPVPYEFQRGADRMLRIRLHRGQ</sequence>
<dbReference type="SUPFAM" id="SSF53335">
    <property type="entry name" value="S-adenosyl-L-methionine-dependent methyltransferases"/>
    <property type="match status" value="1"/>
</dbReference>
<evidence type="ECO:0008006" key="3">
    <source>
        <dbReference type="Google" id="ProtNLM"/>
    </source>
</evidence>
<dbReference type="InterPro" id="IPR029063">
    <property type="entry name" value="SAM-dependent_MTases_sf"/>
</dbReference>
<dbReference type="AlphaFoldDB" id="A0A1G9BIP6"/>
<keyword evidence="2" id="KW-1185">Reference proteome</keyword>
<dbReference type="RefSeq" id="WP_090764385.1">
    <property type="nucleotide sequence ID" value="NZ_FNFB01000007.1"/>
</dbReference>
<reference evidence="1 2" key="1">
    <citation type="submission" date="2016-10" db="EMBL/GenBank/DDBJ databases">
        <authorList>
            <person name="de Groot N.N."/>
        </authorList>
    </citation>
    <scope>NUCLEOTIDE SEQUENCE [LARGE SCALE GENOMIC DNA]</scope>
    <source>
        <strain evidence="1 2">CGMCC 4.5681</strain>
    </source>
</reference>
<evidence type="ECO:0000313" key="1">
    <source>
        <dbReference type="EMBL" id="SDK39389.1"/>
    </source>
</evidence>
<gene>
    <name evidence="1" type="ORF">SAMN05421874_107179</name>
</gene>
<proteinExistence type="predicted"/>
<dbReference type="EMBL" id="FNFB01000007">
    <property type="protein sequence ID" value="SDK39389.1"/>
    <property type="molecule type" value="Genomic_DNA"/>
</dbReference>